<sequence>MVMEYKQRQMQSVFPLPNRRGIRMELLTKMEDLSM</sequence>
<dbReference type="Proteomes" id="UP000027473">
    <property type="component" value="Unassembled WGS sequence"/>
</dbReference>
<evidence type="ECO:0000313" key="2">
    <source>
        <dbReference type="Proteomes" id="UP000027473"/>
    </source>
</evidence>
<organism evidence="1 2">
    <name type="scientific">Fusobacterium necrophorum BL</name>
    <dbReference type="NCBI Taxonomy" id="1441732"/>
    <lineage>
        <taxon>Bacteria</taxon>
        <taxon>Fusobacteriati</taxon>
        <taxon>Fusobacteriota</taxon>
        <taxon>Fusobacteriia</taxon>
        <taxon>Fusobacteriales</taxon>
        <taxon>Fusobacteriaceae</taxon>
        <taxon>Fusobacterium</taxon>
    </lineage>
</organism>
<accession>A0AB73BWA2</accession>
<protein>
    <submittedName>
        <fullName evidence="1">Uncharacterized protein</fullName>
    </submittedName>
</protein>
<evidence type="ECO:0000313" key="1">
    <source>
        <dbReference type="EMBL" id="KDE63309.1"/>
    </source>
</evidence>
<comment type="caution">
    <text evidence="1">The sequence shown here is derived from an EMBL/GenBank/DDBJ whole genome shotgun (WGS) entry which is preliminary data.</text>
</comment>
<dbReference type="AlphaFoldDB" id="A0AB73BWA2"/>
<name>A0AB73BWA2_9FUSO</name>
<reference evidence="1 2" key="1">
    <citation type="submission" date="2014-01" db="EMBL/GenBank/DDBJ databases">
        <title>Comparative genomics of Fusobacterium necrophorum wild isolates.</title>
        <authorList>
            <person name="Kittichotirat W."/>
            <person name="Bumgarner R.E."/>
            <person name="Lawrence P."/>
        </authorList>
    </citation>
    <scope>NUCLEOTIDE SEQUENCE [LARGE SCALE GENOMIC DNA]</scope>
    <source>
        <strain evidence="1 2">BL</strain>
    </source>
</reference>
<proteinExistence type="predicted"/>
<gene>
    <name evidence="1" type="ORF">FUSO3_05675</name>
</gene>
<dbReference type="EMBL" id="JAAC01000086">
    <property type="protein sequence ID" value="KDE63309.1"/>
    <property type="molecule type" value="Genomic_DNA"/>
</dbReference>